<dbReference type="RefSeq" id="WP_198111514.1">
    <property type="nucleotide sequence ID" value="NZ_JAEDAK010000008.1"/>
</dbReference>
<sequence>MAVNIHIKIDGIEGMSEVTGFEKQIQVESWSWGMSMPTNFGSSTGGSAGKVNLNDMTFMHMMDKASPKLMEACCTGKHIKDAVMTFCKAGGDAVVPFLKITMNDLLISSVQVGGAANDTPIETVCIAFREYKVEYQEQDNKGAKKGGPVIAGFDVQKNKKA</sequence>
<reference evidence="1" key="1">
    <citation type="submission" date="2020-12" db="EMBL/GenBank/DDBJ databases">
        <title>The genome sequence of Inhella sp. 1Y17.</title>
        <authorList>
            <person name="Liu Y."/>
        </authorList>
    </citation>
    <scope>NUCLEOTIDE SEQUENCE</scope>
    <source>
        <strain evidence="1">1Y17</strain>
    </source>
</reference>
<accession>A0A931J4P8</accession>
<organism evidence="1 2">
    <name type="scientific">Inhella proteolytica</name>
    <dbReference type="NCBI Taxonomy" id="2795029"/>
    <lineage>
        <taxon>Bacteria</taxon>
        <taxon>Pseudomonadati</taxon>
        <taxon>Pseudomonadota</taxon>
        <taxon>Betaproteobacteria</taxon>
        <taxon>Burkholderiales</taxon>
        <taxon>Sphaerotilaceae</taxon>
        <taxon>Inhella</taxon>
    </lineage>
</organism>
<dbReference type="PANTHER" id="PTHR36152">
    <property type="entry name" value="CYTOPLASMIC PROTEIN-RELATED"/>
    <property type="match status" value="1"/>
</dbReference>
<dbReference type="Proteomes" id="UP000613266">
    <property type="component" value="Unassembled WGS sequence"/>
</dbReference>
<dbReference type="Gene3D" id="2.30.110.20">
    <property type="entry name" value="Hcp1-like"/>
    <property type="match status" value="1"/>
</dbReference>
<proteinExistence type="predicted"/>
<dbReference type="InterPro" id="IPR036624">
    <property type="entry name" value="Hcp1-lik_sf"/>
</dbReference>
<dbReference type="NCBIfam" id="TIGR03344">
    <property type="entry name" value="VI_effect_Hcp1"/>
    <property type="match status" value="1"/>
</dbReference>
<evidence type="ECO:0000313" key="1">
    <source>
        <dbReference type="EMBL" id="MBH9577738.1"/>
    </source>
</evidence>
<dbReference type="Pfam" id="PF05638">
    <property type="entry name" value="T6SS_HCP"/>
    <property type="match status" value="1"/>
</dbReference>
<dbReference type="InterPro" id="IPR008514">
    <property type="entry name" value="T6SS_Hcp"/>
</dbReference>
<protein>
    <submittedName>
        <fullName evidence="1">Type VI secretion system tube protein Hcp</fullName>
    </submittedName>
</protein>
<dbReference type="SUPFAM" id="SSF141452">
    <property type="entry name" value="Hcp1-like"/>
    <property type="match status" value="1"/>
</dbReference>
<dbReference type="InterPro" id="IPR053165">
    <property type="entry name" value="HSI-I_assembly_Hcp1"/>
</dbReference>
<gene>
    <name evidence="1" type="ORF">I7X39_12580</name>
</gene>
<comment type="caution">
    <text evidence="1">The sequence shown here is derived from an EMBL/GenBank/DDBJ whole genome shotgun (WGS) entry which is preliminary data.</text>
</comment>
<evidence type="ECO:0000313" key="2">
    <source>
        <dbReference type="Proteomes" id="UP000613266"/>
    </source>
</evidence>
<dbReference type="EMBL" id="JAEDAK010000008">
    <property type="protein sequence ID" value="MBH9577738.1"/>
    <property type="molecule type" value="Genomic_DNA"/>
</dbReference>
<name>A0A931J4P8_9BURK</name>
<dbReference type="PANTHER" id="PTHR36152:SF5">
    <property type="entry name" value="PROTEIN HCP1"/>
    <property type="match status" value="1"/>
</dbReference>
<dbReference type="AlphaFoldDB" id="A0A931J4P8"/>
<keyword evidence="2" id="KW-1185">Reference proteome</keyword>